<evidence type="ECO:0000313" key="1">
    <source>
        <dbReference type="EMBL" id="VDP30791.1"/>
    </source>
</evidence>
<organism evidence="1 2">
    <name type="scientific">Schistosoma mattheei</name>
    <dbReference type="NCBI Taxonomy" id="31246"/>
    <lineage>
        <taxon>Eukaryota</taxon>
        <taxon>Metazoa</taxon>
        <taxon>Spiralia</taxon>
        <taxon>Lophotrochozoa</taxon>
        <taxon>Platyhelminthes</taxon>
        <taxon>Trematoda</taxon>
        <taxon>Digenea</taxon>
        <taxon>Strigeidida</taxon>
        <taxon>Schistosomatoidea</taxon>
        <taxon>Schistosomatidae</taxon>
        <taxon>Schistosoma</taxon>
    </lineage>
</organism>
<dbReference type="EMBL" id="UZAL01027254">
    <property type="protein sequence ID" value="VDP30791.1"/>
    <property type="molecule type" value="Genomic_DNA"/>
</dbReference>
<name>A0A183NUS5_9TREM</name>
<dbReference type="AlphaFoldDB" id="A0A183NUS5"/>
<accession>A0A183NUS5</accession>
<sequence>MVTILFCSYIFCSKARIIVFYRMKSSTKCSFYPHIDITNEYQSIDLDSFKGMRR</sequence>
<proteinExistence type="predicted"/>
<dbReference type="Proteomes" id="UP000269396">
    <property type="component" value="Unassembled WGS sequence"/>
</dbReference>
<gene>
    <name evidence="1" type="ORF">SMTD_LOCUS5861</name>
</gene>
<protein>
    <submittedName>
        <fullName evidence="1">Uncharacterized protein</fullName>
    </submittedName>
</protein>
<keyword evidence="2" id="KW-1185">Reference proteome</keyword>
<reference evidence="1 2" key="1">
    <citation type="submission" date="2018-11" db="EMBL/GenBank/DDBJ databases">
        <authorList>
            <consortium name="Pathogen Informatics"/>
        </authorList>
    </citation>
    <scope>NUCLEOTIDE SEQUENCE [LARGE SCALE GENOMIC DNA]</scope>
    <source>
        <strain>Denwood</strain>
        <strain evidence="2">Zambia</strain>
    </source>
</reference>
<evidence type="ECO:0000313" key="2">
    <source>
        <dbReference type="Proteomes" id="UP000269396"/>
    </source>
</evidence>